<keyword evidence="7" id="KW-1185">Reference proteome</keyword>
<protein>
    <submittedName>
        <fullName evidence="6">PotD/PotF family extracellular solute-binding protein</fullName>
    </submittedName>
</protein>
<dbReference type="Pfam" id="PF13416">
    <property type="entry name" value="SBP_bac_8"/>
    <property type="match status" value="1"/>
</dbReference>
<dbReference type="RefSeq" id="WP_269908611.1">
    <property type="nucleotide sequence ID" value="NZ_JAPFQA010000025.1"/>
</dbReference>
<keyword evidence="5" id="KW-0574">Periplasm</keyword>
<dbReference type="NCBIfam" id="TIGR01409">
    <property type="entry name" value="TAT_signal_seq"/>
    <property type="match status" value="1"/>
</dbReference>
<evidence type="ECO:0000256" key="5">
    <source>
        <dbReference type="ARBA" id="ARBA00022764"/>
    </source>
</evidence>
<organism evidence="6 7">
    <name type="scientific">Mesorhizobium qingshengii</name>
    <dbReference type="NCBI Taxonomy" id="1165689"/>
    <lineage>
        <taxon>Bacteria</taxon>
        <taxon>Pseudomonadati</taxon>
        <taxon>Pseudomonadota</taxon>
        <taxon>Alphaproteobacteria</taxon>
        <taxon>Hyphomicrobiales</taxon>
        <taxon>Phyllobacteriaceae</taxon>
        <taxon>Mesorhizobium</taxon>
    </lineage>
</organism>
<evidence type="ECO:0000313" key="6">
    <source>
        <dbReference type="EMBL" id="MCZ8548357.1"/>
    </source>
</evidence>
<dbReference type="InterPro" id="IPR006059">
    <property type="entry name" value="SBP"/>
</dbReference>
<dbReference type="SUPFAM" id="SSF53850">
    <property type="entry name" value="Periplasmic binding protein-like II"/>
    <property type="match status" value="1"/>
</dbReference>
<gene>
    <name evidence="6" type="ORF">OOJ09_29665</name>
</gene>
<dbReference type="EMBL" id="JAPFQA010000025">
    <property type="protein sequence ID" value="MCZ8548357.1"/>
    <property type="molecule type" value="Genomic_DNA"/>
</dbReference>
<dbReference type="Gene3D" id="3.40.190.10">
    <property type="entry name" value="Periplasmic binding protein-like II"/>
    <property type="match status" value="2"/>
</dbReference>
<comment type="similarity">
    <text evidence="2">Belongs to the bacterial solute-binding protein 1 family.</text>
</comment>
<evidence type="ECO:0000256" key="2">
    <source>
        <dbReference type="ARBA" id="ARBA00008520"/>
    </source>
</evidence>
<sequence>MGKFESSTSFTRRDFLKTSGKGVALGAAVLAAPAVVGRAPVTSAHAAFAGEPLITVSWAGNYEILFRETVIEPFNEKYGTLAETRGGWDQIVSQIESAPTDNPPFDLTVSDEYVASAGLSNGLYLKTDASKIPNLKAVYPWFYETRPAAAAAHGVPFAGGTCLLMLRKSLDIAPTDWKLLWDDRLSRKITLDRGAWWWTLSVPALISNAMPGLAEMYRYDTAESLMQELDKLKVARWFSDGAELANVLSQGEADAAFAYSSDAFTFVIEQPDEYVLGIPSQGVSAWADWYYKVRGTHHDELADLFLNYLLEKETQNRFLAKSMMFMARTDVTVPSHWGGYPRSNEDYHKMFQVITMDGWTTILADYQKYDDRFKKVVENTTK</sequence>
<keyword evidence="3" id="KW-0813">Transport</keyword>
<dbReference type="PANTHER" id="PTHR30006:SF3">
    <property type="entry name" value="THIAMINE-BINDING PERIPLASMIC PROTEIN"/>
    <property type="match status" value="1"/>
</dbReference>
<evidence type="ECO:0000313" key="7">
    <source>
        <dbReference type="Proteomes" id="UP001152178"/>
    </source>
</evidence>
<dbReference type="PANTHER" id="PTHR30006">
    <property type="entry name" value="THIAMINE-BINDING PERIPLASMIC PROTEIN-RELATED"/>
    <property type="match status" value="1"/>
</dbReference>
<evidence type="ECO:0000256" key="3">
    <source>
        <dbReference type="ARBA" id="ARBA00022448"/>
    </source>
</evidence>
<accession>A0ABT4R3E4</accession>
<dbReference type="InterPro" id="IPR006311">
    <property type="entry name" value="TAT_signal"/>
</dbReference>
<dbReference type="Proteomes" id="UP001152178">
    <property type="component" value="Unassembled WGS sequence"/>
</dbReference>
<dbReference type="InterPro" id="IPR019546">
    <property type="entry name" value="TAT_signal_bac_arc"/>
</dbReference>
<reference evidence="6" key="1">
    <citation type="submission" date="2022-11" db="EMBL/GenBank/DDBJ databases">
        <authorList>
            <person name="Coimbra C."/>
        </authorList>
    </citation>
    <scope>NUCLEOTIDE SEQUENCE</scope>
    <source>
        <strain evidence="6">Jales19</strain>
    </source>
</reference>
<comment type="subcellular location">
    <subcellularLocation>
        <location evidence="1">Periplasm</location>
    </subcellularLocation>
</comment>
<name>A0ABT4R3E4_9HYPH</name>
<comment type="caution">
    <text evidence="6">The sequence shown here is derived from an EMBL/GenBank/DDBJ whole genome shotgun (WGS) entry which is preliminary data.</text>
</comment>
<dbReference type="PROSITE" id="PS51318">
    <property type="entry name" value="TAT"/>
    <property type="match status" value="1"/>
</dbReference>
<evidence type="ECO:0000256" key="4">
    <source>
        <dbReference type="ARBA" id="ARBA00022729"/>
    </source>
</evidence>
<proteinExistence type="inferred from homology"/>
<evidence type="ECO:0000256" key="1">
    <source>
        <dbReference type="ARBA" id="ARBA00004418"/>
    </source>
</evidence>
<keyword evidence="4" id="KW-0732">Signal</keyword>